<dbReference type="InterPro" id="IPR013766">
    <property type="entry name" value="Thioredoxin_domain"/>
</dbReference>
<sequence>MKKTTFTCFLALLCLFGSEIYGQVASPPATAGPENAPAPVVVYFEVNSPVPIDTFTVSFNTHYLDGFARLPEPENTEIASRRGSVYGGNASMEYFTYYSPVFSDIGYLTIKGGRGTFMERVQISPGDSVAISVDLKNGSTIFSGPDAMKFRCQHELRLAHRAFMEQVPPVMYTGDTAVHFNEGNNREEYKEALANAPSMQPPMQVVSYGDGSIPYIRSVLDLEIKDHPGYQVLRAYSGILDRGFMASMEKELEGMAYGEMVQTFMRSFRHTDAFRELYNEIISSLPLDREGDVLRHSPHYLDYLFDRCTLRAILEGVPIYEVYGEYSPMVRDQLIGKYLVKFYRQLPSPEEKFTQGLATVKTPWVLETISGLYQAQKVGAPFLETEFTGTDGKTVPSSTFKGKVVLLDFWFTGCSASSKMHHNYLQPTIEAIGDAGEFELVSISRDRDKAKWLDSIREGKYTSEAYTNLWTGGPEHKVLDYYNIHAFPTLMLLDREGKIRKVGNFPDDPEELAGLIQELIEEPHQSTTP</sequence>
<dbReference type="OrthoDB" id="9815205at2"/>
<dbReference type="RefSeq" id="WP_112784379.1">
    <property type="nucleotide sequence ID" value="NZ_CP030041.1"/>
</dbReference>
<keyword evidence="1" id="KW-0732">Signal</keyword>
<dbReference type="PANTHER" id="PTHR42852">
    <property type="entry name" value="THIOL:DISULFIDE INTERCHANGE PROTEIN DSBE"/>
    <property type="match status" value="1"/>
</dbReference>
<accession>A0A2Z4IIP0</accession>
<dbReference type="InterPro" id="IPR012336">
    <property type="entry name" value="Thioredoxin-like_fold"/>
</dbReference>
<evidence type="ECO:0000313" key="4">
    <source>
        <dbReference type="Proteomes" id="UP000248688"/>
    </source>
</evidence>
<dbReference type="SUPFAM" id="SSF52833">
    <property type="entry name" value="Thioredoxin-like"/>
    <property type="match status" value="1"/>
</dbReference>
<evidence type="ECO:0000259" key="2">
    <source>
        <dbReference type="PROSITE" id="PS51352"/>
    </source>
</evidence>
<proteinExistence type="predicted"/>
<dbReference type="Proteomes" id="UP000248688">
    <property type="component" value="Chromosome"/>
</dbReference>
<protein>
    <recommendedName>
        <fullName evidence="2">Thioredoxin domain-containing protein</fullName>
    </recommendedName>
</protein>
<reference evidence="3 4" key="1">
    <citation type="submission" date="2018-06" db="EMBL/GenBank/DDBJ databases">
        <title>Echinicola strongylocentroti sp. nov., isolated from a sea urchin Strongylocentrotus intermedius.</title>
        <authorList>
            <person name="Bae S.S."/>
        </authorList>
    </citation>
    <scope>NUCLEOTIDE SEQUENCE [LARGE SCALE GENOMIC DNA]</scope>
    <source>
        <strain evidence="3 4">MEBiC08714</strain>
    </source>
</reference>
<dbReference type="CDD" id="cd02966">
    <property type="entry name" value="TlpA_like_family"/>
    <property type="match status" value="1"/>
</dbReference>
<dbReference type="EMBL" id="CP030041">
    <property type="protein sequence ID" value="AWW31002.1"/>
    <property type="molecule type" value="Genomic_DNA"/>
</dbReference>
<dbReference type="InterPro" id="IPR036249">
    <property type="entry name" value="Thioredoxin-like_sf"/>
</dbReference>
<dbReference type="InterPro" id="IPR050553">
    <property type="entry name" value="Thioredoxin_ResA/DsbE_sf"/>
</dbReference>
<name>A0A2Z4IIP0_9BACT</name>
<dbReference type="Pfam" id="PF13905">
    <property type="entry name" value="Thioredoxin_8"/>
    <property type="match status" value="1"/>
</dbReference>
<dbReference type="PROSITE" id="PS51352">
    <property type="entry name" value="THIOREDOXIN_2"/>
    <property type="match status" value="1"/>
</dbReference>
<evidence type="ECO:0000256" key="1">
    <source>
        <dbReference type="SAM" id="SignalP"/>
    </source>
</evidence>
<feature type="chain" id="PRO_5016376624" description="Thioredoxin domain-containing protein" evidence="1">
    <location>
        <begin position="23"/>
        <end position="529"/>
    </location>
</feature>
<evidence type="ECO:0000313" key="3">
    <source>
        <dbReference type="EMBL" id="AWW31002.1"/>
    </source>
</evidence>
<dbReference type="KEGG" id="est:DN752_13200"/>
<gene>
    <name evidence="3" type="ORF">DN752_13200</name>
</gene>
<feature type="signal peptide" evidence="1">
    <location>
        <begin position="1"/>
        <end position="22"/>
    </location>
</feature>
<dbReference type="PANTHER" id="PTHR42852:SF13">
    <property type="entry name" value="PROTEIN DIPZ"/>
    <property type="match status" value="1"/>
</dbReference>
<dbReference type="AlphaFoldDB" id="A0A2Z4IIP0"/>
<feature type="domain" description="Thioredoxin" evidence="2">
    <location>
        <begin position="376"/>
        <end position="521"/>
    </location>
</feature>
<keyword evidence="4" id="KW-1185">Reference proteome</keyword>
<dbReference type="Gene3D" id="3.40.30.10">
    <property type="entry name" value="Glutaredoxin"/>
    <property type="match status" value="1"/>
</dbReference>
<organism evidence="3 4">
    <name type="scientific">Echinicola strongylocentroti</name>
    <dbReference type="NCBI Taxonomy" id="1795355"/>
    <lineage>
        <taxon>Bacteria</taxon>
        <taxon>Pseudomonadati</taxon>
        <taxon>Bacteroidota</taxon>
        <taxon>Cytophagia</taxon>
        <taxon>Cytophagales</taxon>
        <taxon>Cyclobacteriaceae</taxon>
        <taxon>Echinicola</taxon>
    </lineage>
</organism>